<name>A0AAX0S432_9BACI</name>
<proteinExistence type="predicted"/>
<dbReference type="EMBL" id="NUEQ01000025">
    <property type="protein sequence ID" value="PEJ32357.1"/>
    <property type="molecule type" value="Genomic_DNA"/>
</dbReference>
<dbReference type="RefSeq" id="WP_098176409.1">
    <property type="nucleotide sequence ID" value="NZ_CP030926.1"/>
</dbReference>
<evidence type="ECO:0000313" key="1">
    <source>
        <dbReference type="EMBL" id="AXN37077.1"/>
    </source>
</evidence>
<dbReference type="Proteomes" id="UP000220106">
    <property type="component" value="Unassembled WGS sequence"/>
</dbReference>
<reference evidence="2 3" key="1">
    <citation type="submission" date="2017-09" db="EMBL/GenBank/DDBJ databases">
        <title>Large-scale bioinformatics analysis of Bacillus genomes uncovers conserved roles of natural products in bacterial physiology.</title>
        <authorList>
            <consortium name="Agbiome Team Llc"/>
            <person name="Bleich R.M."/>
            <person name="Kirk G.J."/>
            <person name="Santa Maria K.C."/>
            <person name="Allen S.E."/>
            <person name="Farag S."/>
            <person name="Shank E.A."/>
            <person name="Bowers A."/>
        </authorList>
    </citation>
    <scope>NUCLEOTIDE SEQUENCE [LARGE SCALE GENOMIC DNA]</scope>
    <source>
        <strain evidence="2 3">AFS003229</strain>
    </source>
</reference>
<dbReference type="AlphaFoldDB" id="A0AAX0S432"/>
<keyword evidence="4" id="KW-1185">Reference proteome</keyword>
<evidence type="ECO:0000313" key="2">
    <source>
        <dbReference type="EMBL" id="PEJ32357.1"/>
    </source>
</evidence>
<dbReference type="KEGG" id="pbut:DTO10_00850"/>
<evidence type="ECO:0000313" key="3">
    <source>
        <dbReference type="Proteomes" id="UP000220106"/>
    </source>
</evidence>
<dbReference type="EMBL" id="CP030926">
    <property type="protein sequence ID" value="AXN37077.1"/>
    <property type="molecule type" value="Genomic_DNA"/>
</dbReference>
<gene>
    <name evidence="2" type="ORF">CN689_14625</name>
    <name evidence="1" type="ORF">DTO10_00850</name>
</gene>
<evidence type="ECO:0000313" key="4">
    <source>
        <dbReference type="Proteomes" id="UP000260457"/>
    </source>
</evidence>
<sequence length="72" mass="8776">MVTDIIKRMEDFMNEMEGKWGAIDKEFDKVQFQEDISKRFQTTLYTLKDSLFMQEQIEIEKWKNHVQKQLEG</sequence>
<protein>
    <submittedName>
        <fullName evidence="2">Uncharacterized protein</fullName>
    </submittedName>
</protein>
<dbReference type="GeneID" id="95396796"/>
<organism evidence="2 3">
    <name type="scientific">Peribacillus butanolivorans</name>
    <dbReference type="NCBI Taxonomy" id="421767"/>
    <lineage>
        <taxon>Bacteria</taxon>
        <taxon>Bacillati</taxon>
        <taxon>Bacillota</taxon>
        <taxon>Bacilli</taxon>
        <taxon>Bacillales</taxon>
        <taxon>Bacillaceae</taxon>
        <taxon>Peribacillus</taxon>
    </lineage>
</organism>
<dbReference type="Proteomes" id="UP000260457">
    <property type="component" value="Chromosome"/>
</dbReference>
<accession>A0AAX0S432</accession>
<reference evidence="1 4" key="2">
    <citation type="submission" date="2018-07" db="EMBL/GenBank/DDBJ databases">
        <title>The molecular basis for the intramolecular migration of carboxyl group in the catabolism of para-hydroxybenzoate via gentisate.</title>
        <authorList>
            <person name="Zhao H."/>
            <person name="Xu Y."/>
            <person name="Lin S."/>
            <person name="Spain J.C."/>
            <person name="Zhou N.-Y."/>
        </authorList>
    </citation>
    <scope>NUCLEOTIDE SEQUENCE [LARGE SCALE GENOMIC DNA]</scope>
    <source>
        <strain evidence="1 4">PHB-7a</strain>
    </source>
</reference>